<feature type="signal peptide" evidence="2">
    <location>
        <begin position="1"/>
        <end position="23"/>
    </location>
</feature>
<evidence type="ECO:0000313" key="5">
    <source>
        <dbReference type="Proteomes" id="UP001501257"/>
    </source>
</evidence>
<reference evidence="5" key="1">
    <citation type="journal article" date="2019" name="Int. J. Syst. Evol. Microbiol.">
        <title>The Global Catalogue of Microorganisms (GCM) 10K type strain sequencing project: providing services to taxonomists for standard genome sequencing and annotation.</title>
        <authorList>
            <consortium name="The Broad Institute Genomics Platform"/>
            <consortium name="The Broad Institute Genome Sequencing Center for Infectious Disease"/>
            <person name="Wu L."/>
            <person name="Ma J."/>
        </authorList>
    </citation>
    <scope>NUCLEOTIDE SEQUENCE [LARGE SCALE GENOMIC DNA]</scope>
    <source>
        <strain evidence="5">JCM 18952</strain>
    </source>
</reference>
<dbReference type="InterPro" id="IPR014337">
    <property type="entry name" value="Ectoine_EhuB"/>
</dbReference>
<dbReference type="PROSITE" id="PS51257">
    <property type="entry name" value="PROKAR_LIPOPROTEIN"/>
    <property type="match status" value="1"/>
</dbReference>
<dbReference type="NCBIfam" id="TIGR02995">
    <property type="entry name" value="ectoine_ehuB"/>
    <property type="match status" value="1"/>
</dbReference>
<evidence type="ECO:0000256" key="1">
    <source>
        <dbReference type="ARBA" id="ARBA00022729"/>
    </source>
</evidence>
<dbReference type="InterPro" id="IPR001638">
    <property type="entry name" value="Solute-binding_3/MltF_N"/>
</dbReference>
<accession>A0ABP9TT50</accession>
<evidence type="ECO:0000313" key="4">
    <source>
        <dbReference type="EMBL" id="GAA5228928.1"/>
    </source>
</evidence>
<keyword evidence="1 2" id="KW-0732">Signal</keyword>
<sequence>MKLSFPKKPLLATGAVLASLALALSGCSGSTTTEQEGGSAAPAGDGKLQALKDKGSITVSIAGEAPYSYEEGGKATGATIALAEKIFGDMGIKEVKTVLVDWNGLIPGLTAGRADAVSAGMSILPDRCANADFANPEIMYTTALMTQKGNPKSLSDLDSVKKKIDDGEKIKLAVLAGGIEAGYAKSLGLKVQSVPDAQTGMDTVDNGRADAFAMTAISLNFMAEQNKDANIEVTDAFVQDIDGKPQIGAGATVFAQGDDELRDAYNEGLAKITESEESYLDVVGEYGFTAENLPPKDLTTEELCKG</sequence>
<name>A0ABP9TT50_9MICC</name>
<protein>
    <submittedName>
        <fullName evidence="4">Transporter substrate-binding domain-containing protein</fullName>
    </submittedName>
</protein>
<dbReference type="Pfam" id="PF00497">
    <property type="entry name" value="SBP_bac_3"/>
    <property type="match status" value="1"/>
</dbReference>
<evidence type="ECO:0000256" key="2">
    <source>
        <dbReference type="SAM" id="SignalP"/>
    </source>
</evidence>
<proteinExistence type="predicted"/>
<dbReference type="PANTHER" id="PTHR35936">
    <property type="entry name" value="MEMBRANE-BOUND LYTIC MUREIN TRANSGLYCOSYLASE F"/>
    <property type="match status" value="1"/>
</dbReference>
<gene>
    <name evidence="4" type="ORF">GCM10025778_34670</name>
</gene>
<evidence type="ECO:0000259" key="3">
    <source>
        <dbReference type="SMART" id="SM00062"/>
    </source>
</evidence>
<dbReference type="Gene3D" id="3.40.190.10">
    <property type="entry name" value="Periplasmic binding protein-like II"/>
    <property type="match status" value="2"/>
</dbReference>
<comment type="caution">
    <text evidence="4">The sequence shown here is derived from an EMBL/GenBank/DDBJ whole genome shotgun (WGS) entry which is preliminary data.</text>
</comment>
<dbReference type="Proteomes" id="UP001501257">
    <property type="component" value="Unassembled WGS sequence"/>
</dbReference>
<feature type="chain" id="PRO_5046140048" evidence="2">
    <location>
        <begin position="24"/>
        <end position="306"/>
    </location>
</feature>
<feature type="domain" description="Solute-binding protein family 3/N-terminal" evidence="3">
    <location>
        <begin position="56"/>
        <end position="283"/>
    </location>
</feature>
<dbReference type="PANTHER" id="PTHR35936:SF17">
    <property type="entry name" value="ARGININE-BINDING EXTRACELLULAR PROTEIN ARTP"/>
    <property type="match status" value="1"/>
</dbReference>
<dbReference type="RefSeq" id="WP_210101356.1">
    <property type="nucleotide sequence ID" value="NZ_BAABLK010000091.1"/>
</dbReference>
<keyword evidence="5" id="KW-1185">Reference proteome</keyword>
<dbReference type="SMART" id="SM00062">
    <property type="entry name" value="PBPb"/>
    <property type="match status" value="1"/>
</dbReference>
<organism evidence="4 5">
    <name type="scientific">Paeniglutamicibacter antarcticus</name>
    <dbReference type="NCBI Taxonomy" id="494023"/>
    <lineage>
        <taxon>Bacteria</taxon>
        <taxon>Bacillati</taxon>
        <taxon>Actinomycetota</taxon>
        <taxon>Actinomycetes</taxon>
        <taxon>Micrococcales</taxon>
        <taxon>Micrococcaceae</taxon>
        <taxon>Paeniglutamicibacter</taxon>
    </lineage>
</organism>
<dbReference type="SUPFAM" id="SSF53850">
    <property type="entry name" value="Periplasmic binding protein-like II"/>
    <property type="match status" value="1"/>
</dbReference>
<dbReference type="EMBL" id="BAABLK010000091">
    <property type="protein sequence ID" value="GAA5228928.1"/>
    <property type="molecule type" value="Genomic_DNA"/>
</dbReference>